<keyword evidence="2" id="KW-0812">Transmembrane</keyword>
<feature type="region of interest" description="Disordered" evidence="1">
    <location>
        <begin position="233"/>
        <end position="261"/>
    </location>
</feature>
<dbReference type="Proteomes" id="UP000559256">
    <property type="component" value="Unassembled WGS sequence"/>
</dbReference>
<evidence type="ECO:0000256" key="1">
    <source>
        <dbReference type="SAM" id="MobiDB-lite"/>
    </source>
</evidence>
<sequence>MKTASIFDATTVFSAASALLTRRSSEDDYPPTPVPHTNVILHIFFAFQLFSLAGLSVILFTTAITRTWKHPTWINFCVTWIISCISYSLLVGRPLSYVPPHQLCLAQAALIYTVPTLTAFGTFSLVLHVFRMVRHCGDGGKALTIALVVSPYLAASGMMVMALIIGLRDPSTVRRTSSGLYCDMGNEIPGRISAGVVTIVMIVCIILEALISRDVKRQWSFLRASASSRNTMAHSRSTISRNGSRVHRNSEGSNDAQLSDDGEADTTGLIGLAIKVLVFSVFSIFAVG</sequence>
<dbReference type="OrthoDB" id="3046318at2759"/>
<name>A0A8H5CZD3_9AGAR</name>
<accession>A0A8H5CZD3</accession>
<dbReference type="EMBL" id="JAACJM010000073">
    <property type="protein sequence ID" value="KAF5350777.1"/>
    <property type="molecule type" value="Genomic_DNA"/>
</dbReference>
<feature type="transmembrane region" description="Helical" evidence="2">
    <location>
        <begin position="110"/>
        <end position="130"/>
    </location>
</feature>
<feature type="compositionally biased region" description="Polar residues" evidence="1">
    <location>
        <begin position="233"/>
        <end position="243"/>
    </location>
</feature>
<keyword evidence="2" id="KW-0472">Membrane</keyword>
<evidence type="ECO:0000313" key="3">
    <source>
        <dbReference type="EMBL" id="KAF5350777.1"/>
    </source>
</evidence>
<feature type="transmembrane region" description="Helical" evidence="2">
    <location>
        <begin position="40"/>
        <end position="60"/>
    </location>
</feature>
<feature type="transmembrane region" description="Helical" evidence="2">
    <location>
        <begin position="269"/>
        <end position="287"/>
    </location>
</feature>
<evidence type="ECO:0000313" key="4">
    <source>
        <dbReference type="Proteomes" id="UP000559256"/>
    </source>
</evidence>
<dbReference type="AlphaFoldDB" id="A0A8H5CZD3"/>
<protein>
    <submittedName>
        <fullName evidence="3">Uncharacterized protein</fullName>
    </submittedName>
</protein>
<feature type="transmembrane region" description="Helical" evidence="2">
    <location>
        <begin position="72"/>
        <end position="90"/>
    </location>
</feature>
<comment type="caution">
    <text evidence="3">The sequence shown here is derived from an EMBL/GenBank/DDBJ whole genome shotgun (WGS) entry which is preliminary data.</text>
</comment>
<organism evidence="3 4">
    <name type="scientific">Tetrapyrgos nigripes</name>
    <dbReference type="NCBI Taxonomy" id="182062"/>
    <lineage>
        <taxon>Eukaryota</taxon>
        <taxon>Fungi</taxon>
        <taxon>Dikarya</taxon>
        <taxon>Basidiomycota</taxon>
        <taxon>Agaricomycotina</taxon>
        <taxon>Agaricomycetes</taxon>
        <taxon>Agaricomycetidae</taxon>
        <taxon>Agaricales</taxon>
        <taxon>Marasmiineae</taxon>
        <taxon>Marasmiaceae</taxon>
        <taxon>Tetrapyrgos</taxon>
    </lineage>
</organism>
<gene>
    <name evidence="3" type="ORF">D9758_010329</name>
</gene>
<proteinExistence type="predicted"/>
<evidence type="ECO:0000256" key="2">
    <source>
        <dbReference type="SAM" id="Phobius"/>
    </source>
</evidence>
<feature type="transmembrane region" description="Helical" evidence="2">
    <location>
        <begin position="142"/>
        <end position="168"/>
    </location>
</feature>
<reference evidence="3 4" key="1">
    <citation type="journal article" date="2020" name="ISME J.">
        <title>Uncovering the hidden diversity of litter-decomposition mechanisms in mushroom-forming fungi.</title>
        <authorList>
            <person name="Floudas D."/>
            <person name="Bentzer J."/>
            <person name="Ahren D."/>
            <person name="Johansson T."/>
            <person name="Persson P."/>
            <person name="Tunlid A."/>
        </authorList>
    </citation>
    <scope>NUCLEOTIDE SEQUENCE [LARGE SCALE GENOMIC DNA]</scope>
    <source>
        <strain evidence="3 4">CBS 291.85</strain>
    </source>
</reference>
<keyword evidence="2" id="KW-1133">Transmembrane helix</keyword>
<keyword evidence="4" id="KW-1185">Reference proteome</keyword>
<feature type="transmembrane region" description="Helical" evidence="2">
    <location>
        <begin position="188"/>
        <end position="211"/>
    </location>
</feature>